<keyword evidence="7" id="KW-0282">Flagellum</keyword>
<dbReference type="NCBIfam" id="TIGR03500">
    <property type="entry name" value="FliO_TIGR"/>
    <property type="match status" value="1"/>
</dbReference>
<dbReference type="GO" id="GO:0044781">
    <property type="term" value="P:bacterial-type flagellum organization"/>
    <property type="evidence" value="ECO:0007669"/>
    <property type="project" value="UniProtKB-UniRule"/>
</dbReference>
<comment type="similarity">
    <text evidence="5">Belongs to the FliO/MopB family.</text>
</comment>
<reference evidence="7 8" key="1">
    <citation type="submission" date="2019-03" db="EMBL/GenBank/DDBJ databases">
        <authorList>
            <person name="He R.-H."/>
        </authorList>
    </citation>
    <scope>NUCLEOTIDE SEQUENCE [LARGE SCALE GENOMIC DNA]</scope>
    <source>
        <strain evidence="8">SH 714</strain>
    </source>
</reference>
<keyword evidence="5" id="KW-0975">Bacterial flagellum</keyword>
<feature type="region of interest" description="Disordered" evidence="6">
    <location>
        <begin position="185"/>
        <end position="210"/>
    </location>
</feature>
<protein>
    <recommendedName>
        <fullName evidence="5">Flagellar protein</fullName>
    </recommendedName>
</protein>
<evidence type="ECO:0000256" key="4">
    <source>
        <dbReference type="ARBA" id="ARBA00023136"/>
    </source>
</evidence>
<feature type="transmembrane region" description="Helical" evidence="5">
    <location>
        <begin position="80"/>
        <end position="98"/>
    </location>
</feature>
<keyword evidence="1 5" id="KW-1003">Cell membrane</keyword>
<dbReference type="OrthoDB" id="2376965at2"/>
<comment type="subcellular location">
    <subcellularLocation>
        <location evidence="5">Cell membrane</location>
    </subcellularLocation>
    <subcellularLocation>
        <location evidence="5">Bacterial flagellum basal body</location>
    </subcellularLocation>
</comment>
<dbReference type="AlphaFoldDB" id="A0A4Y8IQT5"/>
<feature type="compositionally biased region" description="Basic and acidic residues" evidence="6">
    <location>
        <begin position="35"/>
        <end position="45"/>
    </location>
</feature>
<evidence type="ECO:0000256" key="5">
    <source>
        <dbReference type="RuleBase" id="RU362064"/>
    </source>
</evidence>
<dbReference type="EMBL" id="SOPW01000004">
    <property type="protein sequence ID" value="TFB23201.1"/>
    <property type="molecule type" value="Genomic_DNA"/>
</dbReference>
<keyword evidence="4 5" id="KW-0472">Membrane</keyword>
<feature type="compositionally biased region" description="Basic and acidic residues" evidence="6">
    <location>
        <begin position="186"/>
        <end position="198"/>
    </location>
</feature>
<dbReference type="RefSeq" id="WP_134339274.1">
    <property type="nucleotide sequence ID" value="NZ_SOPW01000004.1"/>
</dbReference>
<dbReference type="Proteomes" id="UP000297975">
    <property type="component" value="Unassembled WGS sequence"/>
</dbReference>
<proteinExistence type="inferred from homology"/>
<dbReference type="Pfam" id="PF04347">
    <property type="entry name" value="FliO"/>
    <property type="match status" value="1"/>
</dbReference>
<keyword evidence="7" id="KW-0966">Cell projection</keyword>
<sequence length="225" mass="25909">MKTSIRLIGMAILTTVYLLASVTIVSADNHDNQSVEEKWGDKDSSENEQPQPNLNNNAGNEGELQSSEIGQSNSSLFIDFIKMLIALVFVLALIYFLLRFIQKRSKIYQQSRSLENIGGLSLGSNKSVQIIRVGNQYYLLGVGEDIQLLTEIEDTNTIEDINSYNNSGQESLSFQKVMNQFKRRDHNPYQEKETKRQFQTELQSMKNTRERLMKRYQERNEDSHD</sequence>
<evidence type="ECO:0000256" key="6">
    <source>
        <dbReference type="SAM" id="MobiDB-lite"/>
    </source>
</evidence>
<gene>
    <name evidence="7" type="primary">fliO</name>
    <name evidence="7" type="ORF">E3U55_05120</name>
</gene>
<feature type="compositionally biased region" description="Low complexity" evidence="6">
    <location>
        <begin position="47"/>
        <end position="64"/>
    </location>
</feature>
<accession>A0A4Y8IQT5</accession>
<dbReference type="InterPro" id="IPR022781">
    <property type="entry name" value="Flagellar_biosynth_FliO"/>
</dbReference>
<comment type="caution">
    <text evidence="7">The sequence shown here is derived from an EMBL/GenBank/DDBJ whole genome shotgun (WGS) entry which is preliminary data.</text>
</comment>
<name>A0A4Y8IQT5_9BACI</name>
<keyword evidence="8" id="KW-1185">Reference proteome</keyword>
<keyword evidence="3 5" id="KW-1133">Transmembrane helix</keyword>
<keyword evidence="7" id="KW-0969">Cilium</keyword>
<evidence type="ECO:0000313" key="8">
    <source>
        <dbReference type="Proteomes" id="UP000297975"/>
    </source>
</evidence>
<dbReference type="GO" id="GO:0005886">
    <property type="term" value="C:plasma membrane"/>
    <property type="evidence" value="ECO:0007669"/>
    <property type="project" value="UniProtKB-SubCell"/>
</dbReference>
<dbReference type="GO" id="GO:0009425">
    <property type="term" value="C:bacterial-type flagellum basal body"/>
    <property type="evidence" value="ECO:0007669"/>
    <property type="project" value="UniProtKB-SubCell"/>
</dbReference>
<evidence type="ECO:0000256" key="3">
    <source>
        <dbReference type="ARBA" id="ARBA00022989"/>
    </source>
</evidence>
<evidence type="ECO:0000256" key="1">
    <source>
        <dbReference type="ARBA" id="ARBA00022475"/>
    </source>
</evidence>
<keyword evidence="2 5" id="KW-0812">Transmembrane</keyword>
<evidence type="ECO:0000313" key="7">
    <source>
        <dbReference type="EMBL" id="TFB23201.1"/>
    </source>
</evidence>
<evidence type="ECO:0000256" key="2">
    <source>
        <dbReference type="ARBA" id="ARBA00022692"/>
    </source>
</evidence>
<organism evidence="7 8">
    <name type="scientific">Filobacillus milosensis</name>
    <dbReference type="NCBI Taxonomy" id="94137"/>
    <lineage>
        <taxon>Bacteria</taxon>
        <taxon>Bacillati</taxon>
        <taxon>Bacillota</taxon>
        <taxon>Bacilli</taxon>
        <taxon>Bacillales</taxon>
        <taxon>Bacillaceae</taxon>
        <taxon>Filobacillus</taxon>
    </lineage>
</organism>
<feature type="region of interest" description="Disordered" evidence="6">
    <location>
        <begin position="35"/>
        <end position="66"/>
    </location>
</feature>